<sequence>MTQYPRVCTITVTLTPNSLASHHNHHDTISQGVYNHRYTDTQLTQPFRSRSCRADNSLQARHLSYWILAPAKNHCEKKKGKLMRVRLAERSYRDWGMREGGTKKRMKEIDGLRQTARQPASQPASQTNR</sequence>
<reference evidence="2 3" key="1">
    <citation type="journal article" date="2021" name="Elife">
        <title>Chloroplast acquisition without the gene transfer in kleptoplastic sea slugs, Plakobranchus ocellatus.</title>
        <authorList>
            <person name="Maeda T."/>
            <person name="Takahashi S."/>
            <person name="Yoshida T."/>
            <person name="Shimamura S."/>
            <person name="Takaki Y."/>
            <person name="Nagai Y."/>
            <person name="Toyoda A."/>
            <person name="Suzuki Y."/>
            <person name="Arimoto A."/>
            <person name="Ishii H."/>
            <person name="Satoh N."/>
            <person name="Nishiyama T."/>
            <person name="Hasebe M."/>
            <person name="Maruyama T."/>
            <person name="Minagawa J."/>
            <person name="Obokata J."/>
            <person name="Shigenobu S."/>
        </authorList>
    </citation>
    <scope>NUCLEOTIDE SEQUENCE [LARGE SCALE GENOMIC DNA]</scope>
</reference>
<dbReference type="Proteomes" id="UP000735302">
    <property type="component" value="Unassembled WGS sequence"/>
</dbReference>
<feature type="compositionally biased region" description="Polar residues" evidence="1">
    <location>
        <begin position="115"/>
        <end position="129"/>
    </location>
</feature>
<dbReference type="AlphaFoldDB" id="A0AAV4B0E5"/>
<name>A0AAV4B0E5_9GAST</name>
<feature type="compositionally biased region" description="Basic and acidic residues" evidence="1">
    <location>
        <begin position="96"/>
        <end position="111"/>
    </location>
</feature>
<keyword evidence="3" id="KW-1185">Reference proteome</keyword>
<evidence type="ECO:0000256" key="1">
    <source>
        <dbReference type="SAM" id="MobiDB-lite"/>
    </source>
</evidence>
<organism evidence="2 3">
    <name type="scientific">Plakobranchus ocellatus</name>
    <dbReference type="NCBI Taxonomy" id="259542"/>
    <lineage>
        <taxon>Eukaryota</taxon>
        <taxon>Metazoa</taxon>
        <taxon>Spiralia</taxon>
        <taxon>Lophotrochozoa</taxon>
        <taxon>Mollusca</taxon>
        <taxon>Gastropoda</taxon>
        <taxon>Heterobranchia</taxon>
        <taxon>Euthyneura</taxon>
        <taxon>Panpulmonata</taxon>
        <taxon>Sacoglossa</taxon>
        <taxon>Placobranchoidea</taxon>
        <taxon>Plakobranchidae</taxon>
        <taxon>Plakobranchus</taxon>
    </lineage>
</organism>
<gene>
    <name evidence="2" type="ORF">PoB_003906000</name>
</gene>
<protein>
    <submittedName>
        <fullName evidence="2">Uncharacterized protein</fullName>
    </submittedName>
</protein>
<comment type="caution">
    <text evidence="2">The sequence shown here is derived from an EMBL/GenBank/DDBJ whole genome shotgun (WGS) entry which is preliminary data.</text>
</comment>
<proteinExistence type="predicted"/>
<evidence type="ECO:0000313" key="2">
    <source>
        <dbReference type="EMBL" id="GFO12555.1"/>
    </source>
</evidence>
<feature type="region of interest" description="Disordered" evidence="1">
    <location>
        <begin position="96"/>
        <end position="129"/>
    </location>
</feature>
<evidence type="ECO:0000313" key="3">
    <source>
        <dbReference type="Proteomes" id="UP000735302"/>
    </source>
</evidence>
<dbReference type="EMBL" id="BLXT01004434">
    <property type="protein sequence ID" value="GFO12555.1"/>
    <property type="molecule type" value="Genomic_DNA"/>
</dbReference>
<accession>A0AAV4B0E5</accession>